<dbReference type="InParanoid" id="A0A0C3IGF8"/>
<sequence>MQICFSGTKFCSQLVSIQTLQPIRQKLQPRGFRGATHIYLGWDQLPASRHQYYNHRSRRNRSSNTETSKAQCALKVIKELKLSTFDCQGPVQWKVRELTSTIRGMVIRVRWKERLTRVHFKSRWIRAPSCGIFGTTPCNFT</sequence>
<dbReference type="HOGENOM" id="CLU_1826043_0_0_1"/>
<gene>
    <name evidence="1" type="ORF">M404DRAFT_256942</name>
</gene>
<organism evidence="1 2">
    <name type="scientific">Pisolithus tinctorius Marx 270</name>
    <dbReference type="NCBI Taxonomy" id="870435"/>
    <lineage>
        <taxon>Eukaryota</taxon>
        <taxon>Fungi</taxon>
        <taxon>Dikarya</taxon>
        <taxon>Basidiomycota</taxon>
        <taxon>Agaricomycotina</taxon>
        <taxon>Agaricomycetes</taxon>
        <taxon>Agaricomycetidae</taxon>
        <taxon>Boletales</taxon>
        <taxon>Sclerodermatineae</taxon>
        <taxon>Pisolithaceae</taxon>
        <taxon>Pisolithus</taxon>
    </lineage>
</organism>
<protein>
    <submittedName>
        <fullName evidence="1">Uncharacterized protein</fullName>
    </submittedName>
</protein>
<proteinExistence type="predicted"/>
<reference evidence="1 2" key="1">
    <citation type="submission" date="2014-04" db="EMBL/GenBank/DDBJ databases">
        <authorList>
            <consortium name="DOE Joint Genome Institute"/>
            <person name="Kuo A."/>
            <person name="Kohler A."/>
            <person name="Costa M.D."/>
            <person name="Nagy L.G."/>
            <person name="Floudas D."/>
            <person name="Copeland A."/>
            <person name="Barry K.W."/>
            <person name="Cichocki N."/>
            <person name="Veneault-Fourrey C."/>
            <person name="LaButti K."/>
            <person name="Lindquist E.A."/>
            <person name="Lipzen A."/>
            <person name="Lundell T."/>
            <person name="Morin E."/>
            <person name="Murat C."/>
            <person name="Sun H."/>
            <person name="Tunlid A."/>
            <person name="Henrissat B."/>
            <person name="Grigoriev I.V."/>
            <person name="Hibbett D.S."/>
            <person name="Martin F."/>
            <person name="Nordberg H.P."/>
            <person name="Cantor M.N."/>
            <person name="Hua S.X."/>
        </authorList>
    </citation>
    <scope>NUCLEOTIDE SEQUENCE [LARGE SCALE GENOMIC DNA]</scope>
    <source>
        <strain evidence="1 2">Marx 270</strain>
    </source>
</reference>
<evidence type="ECO:0000313" key="2">
    <source>
        <dbReference type="Proteomes" id="UP000054217"/>
    </source>
</evidence>
<evidence type="ECO:0000313" key="1">
    <source>
        <dbReference type="EMBL" id="KIN96127.1"/>
    </source>
</evidence>
<accession>A0A0C3IGF8</accession>
<name>A0A0C3IGF8_PISTI</name>
<reference evidence="2" key="2">
    <citation type="submission" date="2015-01" db="EMBL/GenBank/DDBJ databases">
        <title>Evolutionary Origins and Diversification of the Mycorrhizal Mutualists.</title>
        <authorList>
            <consortium name="DOE Joint Genome Institute"/>
            <consortium name="Mycorrhizal Genomics Consortium"/>
            <person name="Kohler A."/>
            <person name="Kuo A."/>
            <person name="Nagy L.G."/>
            <person name="Floudas D."/>
            <person name="Copeland A."/>
            <person name="Barry K.W."/>
            <person name="Cichocki N."/>
            <person name="Veneault-Fourrey C."/>
            <person name="LaButti K."/>
            <person name="Lindquist E.A."/>
            <person name="Lipzen A."/>
            <person name="Lundell T."/>
            <person name="Morin E."/>
            <person name="Murat C."/>
            <person name="Riley R."/>
            <person name="Ohm R."/>
            <person name="Sun H."/>
            <person name="Tunlid A."/>
            <person name="Henrissat B."/>
            <person name="Grigoriev I.V."/>
            <person name="Hibbett D.S."/>
            <person name="Martin F."/>
        </authorList>
    </citation>
    <scope>NUCLEOTIDE SEQUENCE [LARGE SCALE GENOMIC DNA]</scope>
    <source>
        <strain evidence="2">Marx 270</strain>
    </source>
</reference>
<dbReference type="EMBL" id="KN832052">
    <property type="protein sequence ID" value="KIN96127.1"/>
    <property type="molecule type" value="Genomic_DNA"/>
</dbReference>
<dbReference type="AlphaFoldDB" id="A0A0C3IGF8"/>
<keyword evidence="2" id="KW-1185">Reference proteome</keyword>
<dbReference type="Proteomes" id="UP000054217">
    <property type="component" value="Unassembled WGS sequence"/>
</dbReference>